<dbReference type="InterPro" id="IPR001680">
    <property type="entry name" value="WD40_rpt"/>
</dbReference>
<feature type="repeat" description="WD" evidence="3">
    <location>
        <begin position="895"/>
        <end position="936"/>
    </location>
</feature>
<reference evidence="6 7" key="1">
    <citation type="submission" date="2019-02" db="EMBL/GenBank/DDBJ databases">
        <title>Deep-cultivation of Planctomycetes and their phenomic and genomic characterization uncovers novel biology.</title>
        <authorList>
            <person name="Wiegand S."/>
            <person name="Jogler M."/>
            <person name="Boedeker C."/>
            <person name="Pinto D."/>
            <person name="Vollmers J."/>
            <person name="Rivas-Marin E."/>
            <person name="Kohn T."/>
            <person name="Peeters S.H."/>
            <person name="Heuer A."/>
            <person name="Rast P."/>
            <person name="Oberbeckmann S."/>
            <person name="Bunk B."/>
            <person name="Jeske O."/>
            <person name="Meyerdierks A."/>
            <person name="Storesund J.E."/>
            <person name="Kallscheuer N."/>
            <person name="Luecker S."/>
            <person name="Lage O.M."/>
            <person name="Pohl T."/>
            <person name="Merkel B.J."/>
            <person name="Hornburger P."/>
            <person name="Mueller R.-W."/>
            <person name="Bruemmer F."/>
            <person name="Labrenz M."/>
            <person name="Spormann A.M."/>
            <person name="Op Den Camp H."/>
            <person name="Overmann J."/>
            <person name="Amann R."/>
            <person name="Jetten M.S.M."/>
            <person name="Mascher T."/>
            <person name="Medema M.H."/>
            <person name="Devos D.P."/>
            <person name="Kaster A.-K."/>
            <person name="Ovreas L."/>
            <person name="Rohde M."/>
            <person name="Galperin M.Y."/>
            <person name="Jogler C."/>
        </authorList>
    </citation>
    <scope>NUCLEOTIDE SEQUENCE [LARGE SCALE GENOMIC DNA]</scope>
    <source>
        <strain evidence="6 7">KOR42</strain>
    </source>
</reference>
<comment type="caution">
    <text evidence="6">The sequence shown here is derived from an EMBL/GenBank/DDBJ whole genome shotgun (WGS) entry which is preliminary data.</text>
</comment>
<dbReference type="Pfam" id="PF00400">
    <property type="entry name" value="WD40"/>
    <property type="match status" value="6"/>
</dbReference>
<dbReference type="PROSITE" id="PS50082">
    <property type="entry name" value="WD_REPEATS_2"/>
    <property type="match status" value="4"/>
</dbReference>
<evidence type="ECO:0000256" key="3">
    <source>
        <dbReference type="PROSITE-ProRule" id="PRU00221"/>
    </source>
</evidence>
<proteinExistence type="predicted"/>
<dbReference type="AlphaFoldDB" id="A0A5C5VQ30"/>
<dbReference type="EMBL" id="SIHI01000049">
    <property type="protein sequence ID" value="TWT40716.1"/>
    <property type="molecule type" value="Genomic_DNA"/>
</dbReference>
<dbReference type="PANTHER" id="PTHR22847">
    <property type="entry name" value="WD40 REPEAT PROTEIN"/>
    <property type="match status" value="1"/>
</dbReference>
<dbReference type="SUPFAM" id="SSF50998">
    <property type="entry name" value="Quinoprotein alcohol dehydrogenase-like"/>
    <property type="match status" value="2"/>
</dbReference>
<evidence type="ECO:0000313" key="6">
    <source>
        <dbReference type="EMBL" id="TWT40716.1"/>
    </source>
</evidence>
<accession>A0A5C5VQ30</accession>
<dbReference type="Proteomes" id="UP000317243">
    <property type="component" value="Unassembled WGS sequence"/>
</dbReference>
<dbReference type="InterPro" id="IPR011429">
    <property type="entry name" value="Cyt_c_Planctomycete-type"/>
</dbReference>
<feature type="repeat" description="WD" evidence="3">
    <location>
        <begin position="769"/>
        <end position="810"/>
    </location>
</feature>
<feature type="repeat" description="WD" evidence="3">
    <location>
        <begin position="811"/>
        <end position="852"/>
    </location>
</feature>
<keyword evidence="1 3" id="KW-0853">WD repeat</keyword>
<organism evidence="6 7">
    <name type="scientific">Thalassoglobus neptunius</name>
    <dbReference type="NCBI Taxonomy" id="1938619"/>
    <lineage>
        <taxon>Bacteria</taxon>
        <taxon>Pseudomonadati</taxon>
        <taxon>Planctomycetota</taxon>
        <taxon>Planctomycetia</taxon>
        <taxon>Planctomycetales</taxon>
        <taxon>Planctomycetaceae</taxon>
        <taxon>Thalassoglobus</taxon>
    </lineage>
</organism>
<dbReference type="RefSeq" id="WP_146512205.1">
    <property type="nucleotide sequence ID" value="NZ_SIHI01000049.1"/>
</dbReference>
<feature type="repeat" description="WD" evidence="3">
    <location>
        <begin position="381"/>
        <end position="422"/>
    </location>
</feature>
<dbReference type="InterPro" id="IPR015943">
    <property type="entry name" value="WD40/YVTN_repeat-like_dom_sf"/>
</dbReference>
<dbReference type="Gene3D" id="2.130.10.10">
    <property type="entry name" value="YVTN repeat-like/Quinoprotein amine dehydrogenase"/>
    <property type="match status" value="4"/>
</dbReference>
<feature type="compositionally biased region" description="Polar residues" evidence="4">
    <location>
        <begin position="600"/>
        <end position="615"/>
    </location>
</feature>
<evidence type="ECO:0000256" key="2">
    <source>
        <dbReference type="ARBA" id="ARBA00022737"/>
    </source>
</evidence>
<dbReference type="InterPro" id="IPR011047">
    <property type="entry name" value="Quinoprotein_ADH-like_sf"/>
</dbReference>
<sequence length="949" mass="102481">MRAMLIVWLFLTPAFSIIAEEGITPVEPDLNREVDFYRDIYPILESKCLACHSSAVAENDLILENAEAILKGGLSGEAVIAGDPDESYLYRVAARVDEPVMPPLPNKAQAKALTPQELGLLRKWIEEGARAGERYVETTLAWQPIPESFKAVYSLALDPTRQFIFAGRGNRIFVYDILTGQQFSRLSDPALQSIQSVDGPLYGPGVAHRDFVHSLAINADGSRLASGGFRVVKIWDREAPQELWNQRSEQGVSQVANDINGSRAAFLLTDGTISIWDLANNTLIGTVPQQGERLTSIAFGKETQTLIGGGESGTITFIDLSDLTVTPGLKTESVILKVGYSPATQQVITAHADHTIRVWKPETASQAIPEGEPIPEPVHTLSGHTSAVQHLELDSAGKTLLTGIDEGKVRLWDLETGQQIFFRSVDVPLTNIALSPNGQLIAASGTNGVTRAWNRKGDKLADISGNQELSSALKRTTDDQAVAKAQLDLAEKALADTQKDLADREQSLKKAQEEKEKADKDLAEKQTALDAAQKAADEANTKLAEKPDDEALKKQVEETGKALKTAQDNRQASKDAVDSAARAVELSEQSVQLGKDQVAGRQQQKEQAASKLQQADTSLSEAQAAVTAFQSSPQSIVFDQDGNRLISSGPNQPTQVWNASTGQGLGLIPIPSNDLVSSQWTASGSFLTVSSDGSVRSWDITPRWKLSRVLGVDGDSPLNVSQSAFQDRVMALAFHPDGETLATGGGEPSRSGELQFWNTSTGEKIRTIEDAHSDTVTDLEFSRTGEKIVSGATDKFVKVFRVEDGSLVRSYEGHTDHVLGVAFKADESRLASSGADLAIKIWNAETGEQVRTISNYAKQVTSIQFVGITDNLISCSGDQNAKFHTAENGRNFRTFGGSQDYLYSVLSTDDESLVIAAGEDGIVRVWNGKDGALLQSFSPPAPSSETVQK</sequence>
<keyword evidence="7" id="KW-1185">Reference proteome</keyword>
<feature type="region of interest" description="Disordered" evidence="4">
    <location>
        <begin position="504"/>
        <end position="551"/>
    </location>
</feature>
<dbReference type="PROSITE" id="PS00678">
    <property type="entry name" value="WD_REPEATS_1"/>
    <property type="match status" value="1"/>
</dbReference>
<dbReference type="InterPro" id="IPR019775">
    <property type="entry name" value="WD40_repeat_CS"/>
</dbReference>
<keyword evidence="2" id="KW-0677">Repeat</keyword>
<dbReference type="Pfam" id="PF07635">
    <property type="entry name" value="PSCyt1"/>
    <property type="match status" value="1"/>
</dbReference>
<gene>
    <name evidence="6" type="ORF">KOR42_48910</name>
</gene>
<dbReference type="SMART" id="SM00320">
    <property type="entry name" value="WD40"/>
    <property type="match status" value="14"/>
</dbReference>
<evidence type="ECO:0000256" key="1">
    <source>
        <dbReference type="ARBA" id="ARBA00022574"/>
    </source>
</evidence>
<feature type="compositionally biased region" description="Basic and acidic residues" evidence="4">
    <location>
        <begin position="504"/>
        <end position="524"/>
    </location>
</feature>
<evidence type="ECO:0000259" key="5">
    <source>
        <dbReference type="Pfam" id="PF07635"/>
    </source>
</evidence>
<name>A0A5C5VQ30_9PLAN</name>
<feature type="region of interest" description="Disordered" evidence="4">
    <location>
        <begin position="588"/>
        <end position="615"/>
    </location>
</feature>
<dbReference type="PROSITE" id="PS50294">
    <property type="entry name" value="WD_REPEATS_REGION"/>
    <property type="match status" value="3"/>
</dbReference>
<protein>
    <submittedName>
        <fullName evidence="6">WD domain, G-beta repeat</fullName>
    </submittedName>
</protein>
<feature type="compositionally biased region" description="Basic and acidic residues" evidence="4">
    <location>
        <begin position="535"/>
        <end position="551"/>
    </location>
</feature>
<feature type="domain" description="Cytochrome C Planctomycete-type" evidence="5">
    <location>
        <begin position="48"/>
        <end position="103"/>
    </location>
</feature>
<dbReference type="CDD" id="cd00200">
    <property type="entry name" value="WD40"/>
    <property type="match status" value="1"/>
</dbReference>
<evidence type="ECO:0000313" key="7">
    <source>
        <dbReference type="Proteomes" id="UP000317243"/>
    </source>
</evidence>
<dbReference type="PANTHER" id="PTHR22847:SF637">
    <property type="entry name" value="WD REPEAT DOMAIN 5B"/>
    <property type="match status" value="1"/>
</dbReference>
<dbReference type="OrthoDB" id="223117at2"/>
<feature type="compositionally biased region" description="Low complexity" evidence="4">
    <location>
        <begin position="525"/>
        <end position="534"/>
    </location>
</feature>
<evidence type="ECO:0000256" key="4">
    <source>
        <dbReference type="SAM" id="MobiDB-lite"/>
    </source>
</evidence>